<accession>A0A2W4CKM6</accession>
<protein>
    <submittedName>
        <fullName evidence="2">Acyloxyacyl hydrolase</fullName>
    </submittedName>
</protein>
<dbReference type="Proteomes" id="UP000248925">
    <property type="component" value="Unassembled WGS sequence"/>
</dbReference>
<dbReference type="GO" id="GO:0016787">
    <property type="term" value="F:hydrolase activity"/>
    <property type="evidence" value="ECO:0007669"/>
    <property type="project" value="UniProtKB-KW"/>
</dbReference>
<evidence type="ECO:0000313" key="2">
    <source>
        <dbReference type="EMBL" id="PZM13151.1"/>
    </source>
</evidence>
<dbReference type="AlphaFoldDB" id="A0A2W4CKM6"/>
<gene>
    <name evidence="2" type="ORF">CPY51_16745</name>
</gene>
<evidence type="ECO:0000256" key="1">
    <source>
        <dbReference type="SAM" id="SignalP"/>
    </source>
</evidence>
<feature type="signal peptide" evidence="1">
    <location>
        <begin position="1"/>
        <end position="32"/>
    </location>
</feature>
<keyword evidence="3" id="KW-1185">Reference proteome</keyword>
<dbReference type="Gene3D" id="2.40.160.20">
    <property type="match status" value="1"/>
</dbReference>
<name>A0A2W4CKM6_9HYPH</name>
<organism evidence="2 3">
    <name type="scientific">Rhizobium tubonense</name>
    <dbReference type="NCBI Taxonomy" id="484088"/>
    <lineage>
        <taxon>Bacteria</taxon>
        <taxon>Pseudomonadati</taxon>
        <taxon>Pseudomonadota</taxon>
        <taxon>Alphaproteobacteria</taxon>
        <taxon>Hyphomicrobiales</taxon>
        <taxon>Rhizobiaceae</taxon>
        <taxon>Rhizobium/Agrobacterium group</taxon>
        <taxon>Rhizobium</taxon>
    </lineage>
</organism>
<proteinExistence type="predicted"/>
<reference evidence="2 3" key="1">
    <citation type="journal article" date="2018" name="Sci. Rep.">
        <title>Rhizobium tumorigenes sp. nov., a novel plant tumorigenic bacterium isolated from cane gall tumors on thornless blackberry.</title>
        <authorList>
            <person name="Kuzmanovi N."/>
            <person name="Smalla K."/>
            <person name="Gronow S."/>
            <person name="PuBawska J."/>
        </authorList>
    </citation>
    <scope>NUCLEOTIDE SEQUENCE [LARGE SCALE GENOMIC DNA]</scope>
    <source>
        <strain evidence="2 3">CCBAU 85046</strain>
    </source>
</reference>
<keyword evidence="1" id="KW-0732">Signal</keyword>
<feature type="chain" id="PRO_5015876861" evidence="1">
    <location>
        <begin position="33"/>
        <end position="193"/>
    </location>
</feature>
<dbReference type="RefSeq" id="WP_111161347.1">
    <property type="nucleotide sequence ID" value="NZ_PCDP01000036.1"/>
</dbReference>
<dbReference type="EMBL" id="PCDP01000036">
    <property type="protein sequence ID" value="PZM13151.1"/>
    <property type="molecule type" value="Genomic_DNA"/>
</dbReference>
<dbReference type="OrthoDB" id="8112769at2"/>
<dbReference type="InterPro" id="IPR018550">
    <property type="entry name" value="Lipid-A_deacylase-rel"/>
</dbReference>
<evidence type="ECO:0000313" key="3">
    <source>
        <dbReference type="Proteomes" id="UP000248925"/>
    </source>
</evidence>
<keyword evidence="2" id="KW-0378">Hydrolase</keyword>
<comment type="caution">
    <text evidence="2">The sequence shown here is derived from an EMBL/GenBank/DDBJ whole genome shotgun (WGS) entry which is preliminary data.</text>
</comment>
<sequence>MHQRVRFGRRFSAAAVSVFALLGPFANQPAVAGDTKIFDEMRFGASGSIQTGHDHESGVFPEVQVLFNPFGYDPAGDWKEQLSHPRIHLGTSIGTGGSASQLYSGLSWTMTYSSKVFTEAGFGGVVHNGNLTDENDGPKLGCHLLFHEYVGAGYNFDNHWSLMAQVAHSSHANLCDGPNGGMTRAGLMVGYKF</sequence>
<dbReference type="Pfam" id="PF09411">
    <property type="entry name" value="PagL"/>
    <property type="match status" value="1"/>
</dbReference>